<keyword evidence="2" id="KW-1133">Transmembrane helix</keyword>
<evidence type="ECO:0000256" key="1">
    <source>
        <dbReference type="SAM" id="MobiDB-lite"/>
    </source>
</evidence>
<feature type="domain" description="Thioredoxin" evidence="3">
    <location>
        <begin position="41"/>
        <end position="230"/>
    </location>
</feature>
<dbReference type="PROSITE" id="PS51352">
    <property type="entry name" value="THIOREDOXIN_2"/>
    <property type="match status" value="1"/>
</dbReference>
<dbReference type="RefSeq" id="WP_046482761.1">
    <property type="nucleotide sequence ID" value="NZ_CP039631.3"/>
</dbReference>
<dbReference type="Gene3D" id="3.40.30.10">
    <property type="entry name" value="Glutaredoxin"/>
    <property type="match status" value="1"/>
</dbReference>
<dbReference type="InterPro" id="IPR036249">
    <property type="entry name" value="Thioredoxin-like_sf"/>
</dbReference>
<dbReference type="SUPFAM" id="SSF52833">
    <property type="entry name" value="Thioredoxin-like"/>
    <property type="match status" value="1"/>
</dbReference>
<evidence type="ECO:0000313" key="5">
    <source>
        <dbReference type="Proteomes" id="UP000298274"/>
    </source>
</evidence>
<dbReference type="InterPro" id="IPR012336">
    <property type="entry name" value="Thioredoxin-like_fold"/>
</dbReference>
<name>A0A4P7YAB0_PSEVE</name>
<dbReference type="InterPro" id="IPR013766">
    <property type="entry name" value="Thioredoxin_domain"/>
</dbReference>
<gene>
    <name evidence="4" type="ORF">E4167_30665</name>
</gene>
<evidence type="ECO:0000259" key="3">
    <source>
        <dbReference type="PROSITE" id="PS51352"/>
    </source>
</evidence>
<keyword evidence="2" id="KW-0472">Membrane</keyword>
<dbReference type="CDD" id="cd02972">
    <property type="entry name" value="DsbA_family"/>
    <property type="match status" value="1"/>
</dbReference>
<dbReference type="Proteomes" id="UP000298274">
    <property type="component" value="Chromosome"/>
</dbReference>
<accession>A0A4P7YAB0</accession>
<protein>
    <submittedName>
        <fullName evidence="4">DsbA family protein</fullName>
    </submittedName>
</protein>
<evidence type="ECO:0000256" key="2">
    <source>
        <dbReference type="SAM" id="Phobius"/>
    </source>
</evidence>
<evidence type="ECO:0000313" key="4">
    <source>
        <dbReference type="EMBL" id="QCG68264.1"/>
    </source>
</evidence>
<reference evidence="5" key="1">
    <citation type="submission" date="2019-04" db="EMBL/GenBank/DDBJ databases">
        <title>Complete genome sequence of Pseudomonas veronii strain PVy, a versatile degrader capable of using multiple contaminants as sole carbon sources.</title>
        <authorList>
            <person name="Lopez-Echartea E."/>
            <person name="Ridl J."/>
            <person name="Pajer P."/>
            <person name="Strejcek M."/>
            <person name="Suman J."/>
            <person name="Uhlik O."/>
        </authorList>
    </citation>
    <scope>NUCLEOTIDE SEQUENCE [LARGE SCALE GENOMIC DNA]</scope>
    <source>
        <strain evidence="5">Pvy</strain>
    </source>
</reference>
<keyword evidence="2" id="KW-0812">Transmembrane</keyword>
<organism evidence="4 5">
    <name type="scientific">Pseudomonas veronii</name>
    <dbReference type="NCBI Taxonomy" id="76761"/>
    <lineage>
        <taxon>Bacteria</taxon>
        <taxon>Pseudomonadati</taxon>
        <taxon>Pseudomonadota</taxon>
        <taxon>Gammaproteobacteria</taxon>
        <taxon>Pseudomonadales</taxon>
        <taxon>Pseudomonadaceae</taxon>
        <taxon>Pseudomonas</taxon>
    </lineage>
</organism>
<proteinExistence type="predicted"/>
<dbReference type="Pfam" id="PF13462">
    <property type="entry name" value="Thioredoxin_4"/>
    <property type="match status" value="1"/>
</dbReference>
<dbReference type="EMBL" id="CP039631">
    <property type="protein sequence ID" value="QCG68264.1"/>
    <property type="molecule type" value="Genomic_DNA"/>
</dbReference>
<feature type="transmembrane region" description="Helical" evidence="2">
    <location>
        <begin position="21"/>
        <end position="41"/>
    </location>
</feature>
<dbReference type="AlphaFoldDB" id="A0A4P7YAB0"/>
<sequence length="254" mass="27612">MPSSRLPSFESRPGFSRRLRPLLLTIGVLILLVVAALIAVVPEKRAEPGNPAEAINRPDGPPWRYGTFDARFTIVMFADLECPYCQTYSPVLRTWIDEHPDVNLQWHHLPLPMHEPVATQQARLAECVGETHGHAAFWQAVVWLYQHTRSDGRGLPPGTEYPGQDQAVQACLASERPDAIISAQANEARHAGVSATPTLHLIDHDSGLSLTLPGPAEGDALLSALDLLASGVANPDIADPHSEMPADVVSDMPR</sequence>
<feature type="region of interest" description="Disordered" evidence="1">
    <location>
        <begin position="234"/>
        <end position="254"/>
    </location>
</feature>